<evidence type="ECO:0000256" key="2">
    <source>
        <dbReference type="ARBA" id="ARBA00022448"/>
    </source>
</evidence>
<dbReference type="Pfam" id="PF00520">
    <property type="entry name" value="Ion_trans"/>
    <property type="match status" value="1"/>
</dbReference>
<dbReference type="Proteomes" id="UP000694545">
    <property type="component" value="Unplaced"/>
</dbReference>
<dbReference type="Pfam" id="PF08344">
    <property type="entry name" value="TRP_2"/>
    <property type="match status" value="1"/>
</dbReference>
<dbReference type="InterPro" id="IPR005458">
    <property type="entry name" value="TRPC2_channel"/>
</dbReference>
<dbReference type="GO" id="GO:0015279">
    <property type="term" value="F:store-operated calcium channel activity"/>
    <property type="evidence" value="ECO:0007669"/>
    <property type="project" value="TreeGrafter"/>
</dbReference>
<sequence length="891" mass="100368">MASPANRPPTLCERASGAWPRWPLRPPGGPASSRATERATNRQPPLSFCPSPQQANWKEIVNKKLKFPEGLLGAIQDGHLGKVQQLLQVSDGILRQLDEAEDRAWREALNMAIRTGGEEMSKTLLRFVKFDFRQVHEALLVAVDTNQPSVVKLLLDRLDQEKGLKMDIKSFSLAFFDNSIDNSRFAPGVTPLTLACEKDLYEIVDMLMKKGHAISRPHKVSCACLECSNGRKFDLLKFSLSRINTYKGIASRAHLSIASEDAMLTAFKLSRELKRLSKKEPEFKPDYLALEQLCQEFAFELLGMCRNQSEVTAVLNDVGDDGIPNLARLRLAVNYNQKQFVAHPICQQVLSSIWCGSLQSWRGSTSLWKVFISCAIFLAMPFLCLIYWFAPKSKVGKILKIPVIKFLLHSASYLWFLVFLVPRGRAGTREAALGSPPRLASAGFFWFECKEVWIEGLRSYLLDWWNFLDIVILSMYLASFVLRVLIFIKGTSCLESGSSSLECHYYTQAERDEWRTEDPQFMAEVLFAVTSMLSFTRLAYILPAHETLGTLQISIGKMIDDMIRFMFIMMIILTAFLCGMNNIYVYYQDSERFNETFQFLFWTMLGMEEHNVVDMPKFFLAELMGRVLYGVFTIVMVVVLLNMLIAMITNSFQKIENDADVEWKFARSKLYLSFFREGLTLPVPFNIIPTPKSIFYRNCSFLRTHRGLLRFMCCYKPKRQQKYPPLPTIVSSQGPFRRLAVHSEGRAGHAPPFPWPGRGGLCGGGLPLPLRLVWGDAGGGLSAGPCFGCSKLHALRLRHDTSIPDEGAREQPCPRPRAFTAAARPPGARSAHTGRGRLGQCLRHARRRVGLCSALPALARGKRPLCGPASEASRQAMQPSPGPLRLRSSGR</sequence>
<keyword evidence="8 11" id="KW-0472">Membrane</keyword>
<evidence type="ECO:0000256" key="9">
    <source>
        <dbReference type="ARBA" id="ARBA00023303"/>
    </source>
</evidence>
<keyword evidence="9" id="KW-0407">Ion channel</keyword>
<evidence type="ECO:0000313" key="14">
    <source>
        <dbReference type="Proteomes" id="UP000694545"/>
    </source>
</evidence>
<keyword evidence="7" id="KW-0406">Ion transport</keyword>
<dbReference type="InterPro" id="IPR002153">
    <property type="entry name" value="TRPC_channel"/>
</dbReference>
<dbReference type="InterPro" id="IPR005821">
    <property type="entry name" value="Ion_trans_dom"/>
</dbReference>
<dbReference type="GO" id="GO:0007338">
    <property type="term" value="P:single fertilization"/>
    <property type="evidence" value="ECO:0007669"/>
    <property type="project" value="TreeGrafter"/>
</dbReference>
<proteinExistence type="predicted"/>
<dbReference type="PANTHER" id="PTHR10117:SF6">
    <property type="entry name" value="SHORT TRANSIENT RECEPTOR POTENTIAL CHANNEL 2"/>
    <property type="match status" value="1"/>
</dbReference>
<keyword evidence="5 11" id="KW-1133">Transmembrane helix</keyword>
<dbReference type="PANTHER" id="PTHR10117">
    <property type="entry name" value="TRANSIENT RECEPTOR POTENTIAL CHANNEL"/>
    <property type="match status" value="1"/>
</dbReference>
<keyword evidence="6" id="KW-0040">ANK repeat</keyword>
<dbReference type="FunFam" id="1.25.40.20:FF:000222">
    <property type="entry name" value="Short transient receptor potential channel 2 homolog"/>
    <property type="match status" value="1"/>
</dbReference>
<feature type="transmembrane region" description="Helical" evidence="11">
    <location>
        <begin position="367"/>
        <end position="390"/>
    </location>
</feature>
<feature type="transmembrane region" description="Helical" evidence="11">
    <location>
        <begin position="562"/>
        <end position="587"/>
    </location>
</feature>
<dbReference type="GO" id="GO:0051480">
    <property type="term" value="P:regulation of cytosolic calcium ion concentration"/>
    <property type="evidence" value="ECO:0007669"/>
    <property type="project" value="TreeGrafter"/>
</dbReference>
<dbReference type="GO" id="GO:0070679">
    <property type="term" value="F:inositol 1,4,5 trisphosphate binding"/>
    <property type="evidence" value="ECO:0007669"/>
    <property type="project" value="TreeGrafter"/>
</dbReference>
<feature type="region of interest" description="Disordered" evidence="10">
    <location>
        <begin position="804"/>
        <end position="835"/>
    </location>
</feature>
<evidence type="ECO:0000256" key="6">
    <source>
        <dbReference type="ARBA" id="ARBA00023043"/>
    </source>
</evidence>
<dbReference type="InterPro" id="IPR036770">
    <property type="entry name" value="Ankyrin_rpt-contain_sf"/>
</dbReference>
<dbReference type="AlphaFoldDB" id="A0A8D2LFY2"/>
<evidence type="ECO:0000256" key="4">
    <source>
        <dbReference type="ARBA" id="ARBA00022737"/>
    </source>
</evidence>
<dbReference type="SUPFAM" id="SSF48403">
    <property type="entry name" value="Ankyrin repeat"/>
    <property type="match status" value="1"/>
</dbReference>
<feature type="region of interest" description="Disordered" evidence="10">
    <location>
        <begin position="861"/>
        <end position="891"/>
    </location>
</feature>
<protein>
    <recommendedName>
        <fullName evidence="12">Transient receptor ion channel domain-containing protein</fullName>
    </recommendedName>
</protein>
<keyword evidence="4" id="KW-0677">Repeat</keyword>
<reference evidence="13" key="1">
    <citation type="submission" date="2025-08" db="UniProtKB">
        <authorList>
            <consortium name="Ensembl"/>
        </authorList>
    </citation>
    <scope>IDENTIFICATION</scope>
</reference>
<evidence type="ECO:0000256" key="5">
    <source>
        <dbReference type="ARBA" id="ARBA00022989"/>
    </source>
</evidence>
<evidence type="ECO:0000256" key="8">
    <source>
        <dbReference type="ARBA" id="ARBA00023136"/>
    </source>
</evidence>
<feature type="transmembrane region" description="Helical" evidence="11">
    <location>
        <begin position="402"/>
        <end position="421"/>
    </location>
</feature>
<evidence type="ECO:0000256" key="11">
    <source>
        <dbReference type="SAM" id="Phobius"/>
    </source>
</evidence>
<dbReference type="GO" id="GO:0034703">
    <property type="term" value="C:cation channel complex"/>
    <property type="evidence" value="ECO:0007669"/>
    <property type="project" value="TreeGrafter"/>
</dbReference>
<accession>A0A8D2LFY2</accession>
<keyword evidence="3 11" id="KW-0812">Transmembrane</keyword>
<feature type="region of interest" description="Disordered" evidence="10">
    <location>
        <begin position="1"/>
        <end position="48"/>
    </location>
</feature>
<comment type="subcellular location">
    <subcellularLocation>
        <location evidence="1">Membrane</location>
        <topology evidence="1">Multi-pass membrane protein</topology>
    </subcellularLocation>
</comment>
<feature type="compositionally biased region" description="Low complexity" evidence="10">
    <location>
        <begin position="816"/>
        <end position="829"/>
    </location>
</feature>
<evidence type="ECO:0000313" key="13">
    <source>
        <dbReference type="Ensembl" id="ENSVKKP00000021954.1"/>
    </source>
</evidence>
<evidence type="ECO:0000256" key="10">
    <source>
        <dbReference type="SAM" id="MobiDB-lite"/>
    </source>
</evidence>
<name>A0A8D2LFY2_VARKO</name>
<dbReference type="PRINTS" id="PR01097">
    <property type="entry name" value="TRNSRECEPTRP"/>
</dbReference>
<evidence type="ECO:0000256" key="3">
    <source>
        <dbReference type="ARBA" id="ARBA00022692"/>
    </source>
</evidence>
<evidence type="ECO:0000256" key="7">
    <source>
        <dbReference type="ARBA" id="ARBA00023065"/>
    </source>
</evidence>
<feature type="transmembrane region" description="Helical" evidence="11">
    <location>
        <begin position="627"/>
        <end position="648"/>
    </location>
</feature>
<dbReference type="InterPro" id="IPR013555">
    <property type="entry name" value="TRP_dom"/>
</dbReference>
<dbReference type="Gene3D" id="1.25.40.20">
    <property type="entry name" value="Ankyrin repeat-containing domain"/>
    <property type="match status" value="1"/>
</dbReference>
<feature type="domain" description="Transient receptor ion channel" evidence="12">
    <location>
        <begin position="222"/>
        <end position="284"/>
    </location>
</feature>
<keyword evidence="2" id="KW-0813">Transport</keyword>
<dbReference type="SMART" id="SM01420">
    <property type="entry name" value="TRP_2"/>
    <property type="match status" value="1"/>
</dbReference>
<evidence type="ECO:0000256" key="1">
    <source>
        <dbReference type="ARBA" id="ARBA00004141"/>
    </source>
</evidence>
<reference evidence="13" key="2">
    <citation type="submission" date="2025-09" db="UniProtKB">
        <authorList>
            <consortium name="Ensembl"/>
        </authorList>
    </citation>
    <scope>IDENTIFICATION</scope>
</reference>
<evidence type="ECO:0000259" key="12">
    <source>
        <dbReference type="SMART" id="SM01420"/>
    </source>
</evidence>
<keyword evidence="14" id="KW-1185">Reference proteome</keyword>
<dbReference type="GO" id="GO:0005886">
    <property type="term" value="C:plasma membrane"/>
    <property type="evidence" value="ECO:0007669"/>
    <property type="project" value="TreeGrafter"/>
</dbReference>
<feature type="transmembrane region" description="Helical" evidence="11">
    <location>
        <begin position="521"/>
        <end position="542"/>
    </location>
</feature>
<dbReference type="Ensembl" id="ENSVKKT00000022500.1">
    <property type="protein sequence ID" value="ENSVKKP00000021954.1"/>
    <property type="gene ID" value="ENSVKKG00000014640.1"/>
</dbReference>
<organism evidence="13 14">
    <name type="scientific">Varanus komodoensis</name>
    <name type="common">Komodo dragon</name>
    <dbReference type="NCBI Taxonomy" id="61221"/>
    <lineage>
        <taxon>Eukaryota</taxon>
        <taxon>Metazoa</taxon>
        <taxon>Chordata</taxon>
        <taxon>Craniata</taxon>
        <taxon>Vertebrata</taxon>
        <taxon>Euteleostomi</taxon>
        <taxon>Lepidosauria</taxon>
        <taxon>Squamata</taxon>
        <taxon>Bifurcata</taxon>
        <taxon>Unidentata</taxon>
        <taxon>Episquamata</taxon>
        <taxon>Toxicofera</taxon>
        <taxon>Anguimorpha</taxon>
        <taxon>Paleoanguimorpha</taxon>
        <taxon>Varanoidea</taxon>
        <taxon>Varanidae</taxon>
        <taxon>Varanus</taxon>
    </lineage>
</organism>
<feature type="transmembrane region" description="Helical" evidence="11">
    <location>
        <begin position="464"/>
        <end position="486"/>
    </location>
</feature>
<dbReference type="PRINTS" id="PR01643">
    <property type="entry name" value="TRPCHANNEL2"/>
</dbReference>